<evidence type="ECO:0000313" key="1">
    <source>
        <dbReference type="EMBL" id="JAD25992.1"/>
    </source>
</evidence>
<proteinExistence type="predicted"/>
<organism evidence="1">
    <name type="scientific">Arundo donax</name>
    <name type="common">Giant reed</name>
    <name type="synonym">Donax arundinaceus</name>
    <dbReference type="NCBI Taxonomy" id="35708"/>
    <lineage>
        <taxon>Eukaryota</taxon>
        <taxon>Viridiplantae</taxon>
        <taxon>Streptophyta</taxon>
        <taxon>Embryophyta</taxon>
        <taxon>Tracheophyta</taxon>
        <taxon>Spermatophyta</taxon>
        <taxon>Magnoliopsida</taxon>
        <taxon>Liliopsida</taxon>
        <taxon>Poales</taxon>
        <taxon>Poaceae</taxon>
        <taxon>PACMAD clade</taxon>
        <taxon>Arundinoideae</taxon>
        <taxon>Arundineae</taxon>
        <taxon>Arundo</taxon>
    </lineage>
</organism>
<dbReference type="EMBL" id="GBRH01271903">
    <property type="protein sequence ID" value="JAD25992.1"/>
    <property type="molecule type" value="Transcribed_RNA"/>
</dbReference>
<dbReference type="AlphaFoldDB" id="A0A0A8YTU8"/>
<reference evidence="1" key="1">
    <citation type="submission" date="2014-09" db="EMBL/GenBank/DDBJ databases">
        <authorList>
            <person name="Magalhaes I.L.F."/>
            <person name="Oliveira U."/>
            <person name="Santos F.R."/>
            <person name="Vidigal T.H.D.A."/>
            <person name="Brescovit A.D."/>
            <person name="Santos A.J."/>
        </authorList>
    </citation>
    <scope>NUCLEOTIDE SEQUENCE</scope>
    <source>
        <tissue evidence="1">Shoot tissue taken approximately 20 cm above the soil surface</tissue>
    </source>
</reference>
<name>A0A0A8YTU8_ARUDO</name>
<protein>
    <submittedName>
        <fullName evidence="1">Uncharacterized protein</fullName>
    </submittedName>
</protein>
<accession>A0A0A8YTU8</accession>
<reference evidence="1" key="2">
    <citation type="journal article" date="2015" name="Data Brief">
        <title>Shoot transcriptome of the giant reed, Arundo donax.</title>
        <authorList>
            <person name="Barrero R.A."/>
            <person name="Guerrero F.D."/>
            <person name="Moolhuijzen P."/>
            <person name="Goolsby J.A."/>
            <person name="Tidwell J."/>
            <person name="Bellgard S.E."/>
            <person name="Bellgard M.I."/>
        </authorList>
    </citation>
    <scope>NUCLEOTIDE SEQUENCE</scope>
    <source>
        <tissue evidence="1">Shoot tissue taken approximately 20 cm above the soil surface</tissue>
    </source>
</reference>
<sequence>MRAELMGDGSCKLGEAVFWALWLVEFLVYSCVGRMPCATNWNLI</sequence>